<feature type="region of interest" description="Disordered" evidence="2">
    <location>
        <begin position="1"/>
        <end position="163"/>
    </location>
</feature>
<dbReference type="Proteomes" id="UP000039865">
    <property type="component" value="Unassembled WGS sequence"/>
</dbReference>
<evidence type="ECO:0000313" key="4">
    <source>
        <dbReference type="Proteomes" id="UP000039865"/>
    </source>
</evidence>
<gene>
    <name evidence="3" type="primary">Contig17716.g18830</name>
    <name evidence="3" type="ORF">STYLEM_4173</name>
</gene>
<feature type="compositionally biased region" description="Low complexity" evidence="2">
    <location>
        <begin position="134"/>
        <end position="154"/>
    </location>
</feature>
<evidence type="ECO:0000256" key="2">
    <source>
        <dbReference type="SAM" id="MobiDB-lite"/>
    </source>
</evidence>
<protein>
    <submittedName>
        <fullName evidence="3">Uncharacterized protein</fullName>
    </submittedName>
</protein>
<reference evidence="3 4" key="1">
    <citation type="submission" date="2014-06" db="EMBL/GenBank/DDBJ databases">
        <authorList>
            <person name="Swart Estienne"/>
        </authorList>
    </citation>
    <scope>NUCLEOTIDE SEQUENCE [LARGE SCALE GENOMIC DNA]</scope>
    <source>
        <strain evidence="3 4">130c</strain>
    </source>
</reference>
<dbReference type="AlphaFoldDB" id="A0A077ZZ02"/>
<keyword evidence="4" id="KW-1185">Reference proteome</keyword>
<sequence>MLKIYRLSHKQLLGKQKNRKEQKTAANQQKPGTTGTNQQTTQQTQQQTQQQQQQQQQKVDPKVNPQQQNTNVAGGTTQQQQQNQQKNAAQDQKGIQQQQQTGANTQQNTQIQQQNQNNQNLPPKQEEQKKPGITGTTTNTTGTTGAGTQNANQQPKGKTEKDQILDLKTEVNDLILKYNKQLQDYEYLRQKEQDSLNIEQEIERLKIVTDEVISEEQQKIQNLRQQVILKRADLAQKKLQSSLLQKSSEADQRVVLNEYQASLDKESSINNSALKDLQTAIPKLKSQNINNRAKVVQLDEKKKDNDDLIQARKDYLFTQEKAMDIVKQKIAKLEPFQQKVNQTLASAPQGKVSRIQLQDLQNELDQIAGVEKDSSQVLLGKLSSYLANEVEQRRQIAEMRKTIVATNVKNVLKKEQEQLEKVNEELQPIANQSREAYEKCAELRTLVEQKAKMVELMKEDNDKLRETMNQTKVKQQQLLDETDLRLIMIDELKNQPFERVEEEIVFNMPEKEVEEYQQSVHEIQLISTLKSEKGFLVIIAYGLHTYLYISHNKSLLEAAKNFKLN</sequence>
<feature type="coiled-coil region" evidence="1">
    <location>
        <begin position="188"/>
        <end position="233"/>
    </location>
</feature>
<name>A0A077ZZ02_STYLE</name>
<dbReference type="OMA" id="INNRAKV"/>
<proteinExistence type="predicted"/>
<evidence type="ECO:0000256" key="1">
    <source>
        <dbReference type="SAM" id="Coils"/>
    </source>
</evidence>
<evidence type="ECO:0000313" key="3">
    <source>
        <dbReference type="EMBL" id="CDW75186.1"/>
    </source>
</evidence>
<feature type="coiled-coil region" evidence="1">
    <location>
        <begin position="405"/>
        <end position="481"/>
    </location>
</feature>
<dbReference type="EMBL" id="CCKQ01004053">
    <property type="protein sequence ID" value="CDW75186.1"/>
    <property type="molecule type" value="Genomic_DNA"/>
</dbReference>
<accession>A0A077ZZ02</accession>
<organism evidence="3 4">
    <name type="scientific">Stylonychia lemnae</name>
    <name type="common">Ciliate</name>
    <dbReference type="NCBI Taxonomy" id="5949"/>
    <lineage>
        <taxon>Eukaryota</taxon>
        <taxon>Sar</taxon>
        <taxon>Alveolata</taxon>
        <taxon>Ciliophora</taxon>
        <taxon>Intramacronucleata</taxon>
        <taxon>Spirotrichea</taxon>
        <taxon>Stichotrichia</taxon>
        <taxon>Sporadotrichida</taxon>
        <taxon>Oxytrichidae</taxon>
        <taxon>Stylonychinae</taxon>
        <taxon>Stylonychia</taxon>
    </lineage>
</organism>
<keyword evidence="1" id="KW-0175">Coiled coil</keyword>
<feature type="compositionally biased region" description="Low complexity" evidence="2">
    <location>
        <begin position="27"/>
        <end position="120"/>
    </location>
</feature>
<dbReference type="InParanoid" id="A0A077ZZ02"/>